<dbReference type="InterPro" id="IPR045055">
    <property type="entry name" value="DNA2/NAM7-like"/>
</dbReference>
<comment type="subcellular location">
    <subcellularLocation>
        <location evidence="1">Cytoplasm</location>
    </subcellularLocation>
</comment>
<keyword evidence="3" id="KW-0479">Metal-binding</keyword>
<feature type="non-terminal residue" evidence="10">
    <location>
        <position position="1"/>
    </location>
</feature>
<proteinExistence type="predicted"/>
<dbReference type="Pfam" id="PF13087">
    <property type="entry name" value="AAA_12"/>
    <property type="match status" value="1"/>
</dbReference>
<dbReference type="Proteomes" id="UP000789396">
    <property type="component" value="Unassembled WGS sequence"/>
</dbReference>
<evidence type="ECO:0000259" key="9">
    <source>
        <dbReference type="Pfam" id="PF20173"/>
    </source>
</evidence>
<dbReference type="GO" id="GO:0031380">
    <property type="term" value="C:nuclear RNA-directed RNA polymerase complex"/>
    <property type="evidence" value="ECO:0007669"/>
    <property type="project" value="TreeGrafter"/>
</dbReference>
<dbReference type="GO" id="GO:0008270">
    <property type="term" value="F:zinc ion binding"/>
    <property type="evidence" value="ECO:0007669"/>
    <property type="project" value="UniProtKB-KW"/>
</dbReference>
<dbReference type="GO" id="GO:0002376">
    <property type="term" value="P:immune system process"/>
    <property type="evidence" value="ECO:0007669"/>
    <property type="project" value="UniProtKB-KW"/>
</dbReference>
<evidence type="ECO:0000256" key="2">
    <source>
        <dbReference type="ARBA" id="ARBA00022490"/>
    </source>
</evidence>
<dbReference type="InterPro" id="IPR046439">
    <property type="entry name" value="ZF_RZ_dom"/>
</dbReference>
<keyword evidence="11" id="KW-1185">Reference proteome</keyword>
<feature type="coiled-coil region" evidence="7">
    <location>
        <begin position="308"/>
        <end position="335"/>
    </location>
</feature>
<dbReference type="PANTHER" id="PTHR10887:SF341">
    <property type="entry name" value="NFX1-TYPE ZINC FINGER-CONTAINING PROTEIN 1"/>
    <property type="match status" value="1"/>
</dbReference>
<dbReference type="AlphaFoldDB" id="A0A9N9N8L5"/>
<dbReference type="GO" id="GO:0031048">
    <property type="term" value="P:regulatory ncRNA-mediated heterochromatin formation"/>
    <property type="evidence" value="ECO:0007669"/>
    <property type="project" value="TreeGrafter"/>
</dbReference>
<keyword evidence="6" id="KW-0391">Immunity</keyword>
<dbReference type="Pfam" id="PF20173">
    <property type="entry name" value="ZnF_RZ-type"/>
    <property type="match status" value="1"/>
</dbReference>
<reference evidence="10" key="1">
    <citation type="submission" date="2021-06" db="EMBL/GenBank/DDBJ databases">
        <authorList>
            <person name="Kallberg Y."/>
            <person name="Tangrot J."/>
            <person name="Rosling A."/>
        </authorList>
    </citation>
    <scope>NUCLEOTIDE SEQUENCE</scope>
    <source>
        <strain evidence="10">IN212</strain>
    </source>
</reference>
<evidence type="ECO:0000256" key="7">
    <source>
        <dbReference type="SAM" id="Coils"/>
    </source>
</evidence>
<dbReference type="InterPro" id="IPR027417">
    <property type="entry name" value="P-loop_NTPase"/>
</dbReference>
<protein>
    <submittedName>
        <fullName evidence="10">3165_t:CDS:1</fullName>
    </submittedName>
</protein>
<evidence type="ECO:0000256" key="4">
    <source>
        <dbReference type="ARBA" id="ARBA00022771"/>
    </source>
</evidence>
<dbReference type="EMBL" id="CAJVPZ010022983">
    <property type="protein sequence ID" value="CAG8713895.1"/>
    <property type="molecule type" value="Genomic_DNA"/>
</dbReference>
<keyword evidence="2" id="KW-0963">Cytoplasm</keyword>
<dbReference type="Gene3D" id="3.40.50.300">
    <property type="entry name" value="P-loop containing nucleotide triphosphate hydrolases"/>
    <property type="match status" value="1"/>
</dbReference>
<keyword evidence="5" id="KW-0862">Zinc</keyword>
<feature type="domain" description="RZ-type" evidence="9">
    <location>
        <begin position="344"/>
        <end position="384"/>
    </location>
</feature>
<dbReference type="OrthoDB" id="2423195at2759"/>
<sequence length="409" mass="46300">LSEQIRVHPQINNLLSTFHKRIADDFACLKNNSQIAGTTSNVYFLNHQNYDEVPDSISKNVINTIEAEFVTKFAFYLHQQDADFDPGNITILTPFTAQKELIKSLLAPELIKEKTVKISEIITKEVGMHNYEPEFAQKIIVTEKKLGSVNVQLISDYRYEENKIVILSLVAVPQRWQKEALTILSTKDLVYTALSRATRGLYIFGDGDLLKNIPPWTDIIKKTINEINVMLKCGHNVKVPCHERLNVDEYRCKRPKDVEIPTCGHVVRVDCFVTNPECTKRCGYLLSCGHKCEGSKFIKEAVRMWNVVKSQKKQNELTEEEKEQIIQAMDNEIQELYGDGDNVTGHWFCCPNGHPYYIATQRSVCNDCGAIIGGTGHIVVPSNSFYGEFDGSAAPAYPGQPARQPNREI</sequence>
<evidence type="ECO:0000256" key="5">
    <source>
        <dbReference type="ARBA" id="ARBA00022833"/>
    </source>
</evidence>
<organism evidence="10 11">
    <name type="scientific">Racocetra fulgida</name>
    <dbReference type="NCBI Taxonomy" id="60492"/>
    <lineage>
        <taxon>Eukaryota</taxon>
        <taxon>Fungi</taxon>
        <taxon>Fungi incertae sedis</taxon>
        <taxon>Mucoromycota</taxon>
        <taxon>Glomeromycotina</taxon>
        <taxon>Glomeromycetes</taxon>
        <taxon>Diversisporales</taxon>
        <taxon>Gigasporaceae</taxon>
        <taxon>Racocetra</taxon>
    </lineage>
</organism>
<dbReference type="InterPro" id="IPR041679">
    <property type="entry name" value="DNA2/NAM7-like_C"/>
</dbReference>
<dbReference type="InterPro" id="IPR047187">
    <property type="entry name" value="SF1_C_Upf1"/>
</dbReference>
<keyword evidence="4" id="KW-0863">Zinc-finger</keyword>
<dbReference type="SUPFAM" id="SSF52540">
    <property type="entry name" value="P-loop containing nucleoside triphosphate hydrolases"/>
    <property type="match status" value="1"/>
</dbReference>
<feature type="non-terminal residue" evidence="10">
    <location>
        <position position="409"/>
    </location>
</feature>
<evidence type="ECO:0000256" key="6">
    <source>
        <dbReference type="ARBA" id="ARBA00022859"/>
    </source>
</evidence>
<dbReference type="PANTHER" id="PTHR10887">
    <property type="entry name" value="DNA2/NAM7 HELICASE FAMILY"/>
    <property type="match status" value="1"/>
</dbReference>
<evidence type="ECO:0000259" key="8">
    <source>
        <dbReference type="Pfam" id="PF13087"/>
    </source>
</evidence>
<dbReference type="GO" id="GO:0005737">
    <property type="term" value="C:cytoplasm"/>
    <property type="evidence" value="ECO:0007669"/>
    <property type="project" value="UniProtKB-SubCell"/>
</dbReference>
<keyword evidence="7" id="KW-0175">Coiled coil</keyword>
<accession>A0A9N9N8L5</accession>
<evidence type="ECO:0000313" key="11">
    <source>
        <dbReference type="Proteomes" id="UP000789396"/>
    </source>
</evidence>
<name>A0A9N9N8L5_9GLOM</name>
<feature type="domain" description="DNA2/NAM7 helicase-like C-terminal" evidence="8">
    <location>
        <begin position="1"/>
        <end position="206"/>
    </location>
</feature>
<evidence type="ECO:0000313" key="10">
    <source>
        <dbReference type="EMBL" id="CAG8713895.1"/>
    </source>
</evidence>
<comment type="caution">
    <text evidence="10">The sequence shown here is derived from an EMBL/GenBank/DDBJ whole genome shotgun (WGS) entry which is preliminary data.</text>
</comment>
<gene>
    <name evidence="10" type="ORF">RFULGI_LOCUS11027</name>
</gene>
<evidence type="ECO:0000256" key="1">
    <source>
        <dbReference type="ARBA" id="ARBA00004496"/>
    </source>
</evidence>
<evidence type="ECO:0000256" key="3">
    <source>
        <dbReference type="ARBA" id="ARBA00022723"/>
    </source>
</evidence>
<dbReference type="CDD" id="cd18808">
    <property type="entry name" value="SF1_C_Upf1"/>
    <property type="match status" value="1"/>
</dbReference>